<evidence type="ECO:0000313" key="1">
    <source>
        <dbReference type="EMBL" id="NIK87563.1"/>
    </source>
</evidence>
<accession>A0A846MW33</accession>
<proteinExistence type="predicted"/>
<keyword evidence="2" id="KW-1185">Reference proteome</keyword>
<dbReference type="EMBL" id="JAASRM010000001">
    <property type="protein sequence ID" value="NIK87563.1"/>
    <property type="molecule type" value="Genomic_DNA"/>
</dbReference>
<sequence length="659" mass="74558">MRDDEFEPHLGKIGSRAPRERSYLQRVLHTANLAGRSAKGKGTFHGSRIGRGAGIGRVLAARDRCGAYRQRRVVTKSRFTKLAGKGLGAAKAHLRYIQRDGVTREGEPGQLYSAERDRVDGKEFLERCDGDRHQFRFIVAAEDAEQYEDLKPFIRRLMAQMEADLGTKLDWVAANHFNTGHPHTHIVLRGKDDKGEDLVIAREYISHGIRERAAEIVTLDLGPRTDLEIEDRLRREVEQERFTSLDRRLLKDVGDDGVVRSTGPRDPFQQTLCTGRLQKLKRLGLAEEERPGQWRLAPDLENTLRQMGERGDIIRRLHREMAGNAIMRGAQDYAIYDPAEQDAKPLIGRVVARGLSDEINDRFYLVVDAADGRAHYVEIGKADDGNPTREGSIIAVRPKPAGARDVDRTIADIASANEGRYSIDLHLRYDPSATQDFAETHVRRLEAMRRLVGNVERDRDGTWVIGRDHLENAAAFERKLARLAPVQLEILSTNTLDRQVTADGATWLDRTLVARNEIAIHEAGFGRDLNDALVRRRQWLIEEDLAREDEAGRTLYRANLLSLLRRRDLTRAAGQLSDELRLAYSETKAGDHIEGVYRRSVDLVSGRFAIVERSRDFTLVPWRPVLERNLGKSVSGIARENTISWSLGRQRSGPEMHGM</sequence>
<reference evidence="1 2" key="1">
    <citation type="submission" date="2020-03" db="EMBL/GenBank/DDBJ databases">
        <title>Genomic Encyclopedia of Type Strains, Phase IV (KMG-IV): sequencing the most valuable type-strain genomes for metagenomic binning, comparative biology and taxonomic classification.</title>
        <authorList>
            <person name="Goeker M."/>
        </authorList>
    </citation>
    <scope>NUCLEOTIDE SEQUENCE [LARGE SCALE GENOMIC DNA]</scope>
    <source>
        <strain evidence="1 2">DSM 19867</strain>
    </source>
</reference>
<comment type="caution">
    <text evidence="1">The sequence shown here is derived from an EMBL/GenBank/DDBJ whole genome shotgun (WGS) entry which is preliminary data.</text>
</comment>
<dbReference type="InterPro" id="IPR021795">
    <property type="entry name" value="DUF3363"/>
</dbReference>
<dbReference type="Proteomes" id="UP000570514">
    <property type="component" value="Unassembled WGS sequence"/>
</dbReference>
<dbReference type="RefSeq" id="WP_167081299.1">
    <property type="nucleotide sequence ID" value="NZ_BAAADC010000001.1"/>
</dbReference>
<dbReference type="Pfam" id="PF11843">
    <property type="entry name" value="DUF3363"/>
    <property type="match status" value="1"/>
</dbReference>
<gene>
    <name evidence="1" type="ORF">FHS83_000881</name>
</gene>
<dbReference type="NCBIfam" id="NF041267">
    <property type="entry name" value="relax_RlxS"/>
    <property type="match status" value="1"/>
</dbReference>
<evidence type="ECO:0000313" key="2">
    <source>
        <dbReference type="Proteomes" id="UP000570514"/>
    </source>
</evidence>
<name>A0A846MW33_9PROT</name>
<dbReference type="AlphaFoldDB" id="A0A846MW33"/>
<organism evidence="1 2">
    <name type="scientific">Rhizomicrobium palustre</name>
    <dbReference type="NCBI Taxonomy" id="189966"/>
    <lineage>
        <taxon>Bacteria</taxon>
        <taxon>Pseudomonadati</taxon>
        <taxon>Pseudomonadota</taxon>
        <taxon>Alphaproteobacteria</taxon>
        <taxon>Micropepsales</taxon>
        <taxon>Micropepsaceae</taxon>
        <taxon>Rhizomicrobium</taxon>
    </lineage>
</organism>
<protein>
    <submittedName>
        <fullName evidence="1">Type IV secretory pathway VirD2 relaxase</fullName>
    </submittedName>
</protein>